<evidence type="ECO:0000313" key="9">
    <source>
        <dbReference type="RefSeq" id="XP_024590154.1"/>
    </source>
</evidence>
<gene>
    <name evidence="9" type="primary">MRPL50</name>
</gene>
<accession>A0A341AJV1</accession>
<protein>
    <recommendedName>
        <fullName evidence="6">Large ribosomal subunit protein mL50</fullName>
    </recommendedName>
    <alternativeName>
        <fullName evidence="7">39S ribosomal protein L50, mitochondrial</fullName>
    </alternativeName>
</protein>
<dbReference type="PANTHER" id="PTHR31542:SF1">
    <property type="entry name" value="LARGE RIBOSOMAL SUBUNIT PROTEIN ML50"/>
    <property type="match status" value="1"/>
</dbReference>
<evidence type="ECO:0000256" key="7">
    <source>
        <dbReference type="ARBA" id="ARBA00035398"/>
    </source>
</evidence>
<evidence type="ECO:0000256" key="1">
    <source>
        <dbReference type="ARBA" id="ARBA00004173"/>
    </source>
</evidence>
<sequence>MKTIHNVKQATMSNDFKQHMECNKRITVTLMLGAFLFKWPRKEKQPVVAETVEEVKKEPILVCPPLRSRTYIPPEDLHSRLESHVKEVFGSSVPNNWQDISLEDVHLKFSFLARLADDLGHAVPNSRLHQMCRVRDVLDFYNVPVQDRSKFDELIASNLPLNLKITWGY</sequence>
<evidence type="ECO:0000313" key="8">
    <source>
        <dbReference type="Proteomes" id="UP000252040"/>
    </source>
</evidence>
<reference evidence="9" key="1">
    <citation type="submission" date="2025-08" db="UniProtKB">
        <authorList>
            <consortium name="RefSeq"/>
        </authorList>
    </citation>
    <scope>IDENTIFICATION</scope>
    <source>
        <tissue evidence="9">Meat</tissue>
    </source>
</reference>
<dbReference type="RefSeq" id="XP_024590154.1">
    <property type="nucleotide sequence ID" value="XM_024734386.1"/>
</dbReference>
<keyword evidence="3 9" id="KW-0689">Ribosomal protein</keyword>
<evidence type="ECO:0000256" key="6">
    <source>
        <dbReference type="ARBA" id="ARBA00035183"/>
    </source>
</evidence>
<name>A0A341AJV1_NEOAA</name>
<dbReference type="KEGG" id="nasi:112392617"/>
<keyword evidence="4" id="KW-0496">Mitochondrion</keyword>
<evidence type="ECO:0000256" key="5">
    <source>
        <dbReference type="ARBA" id="ARBA00023274"/>
    </source>
</evidence>
<dbReference type="CTD" id="54534"/>
<dbReference type="AlphaFoldDB" id="A0A341AJV1"/>
<dbReference type="Proteomes" id="UP000252040">
    <property type="component" value="Unplaced"/>
</dbReference>
<comment type="subcellular location">
    <subcellularLocation>
        <location evidence="1">Mitochondrion</location>
    </subcellularLocation>
</comment>
<proteinExistence type="inferred from homology"/>
<dbReference type="InParanoid" id="A0A341AJV1"/>
<dbReference type="GO" id="GO:0005762">
    <property type="term" value="C:mitochondrial large ribosomal subunit"/>
    <property type="evidence" value="ECO:0007669"/>
    <property type="project" value="TreeGrafter"/>
</dbReference>
<keyword evidence="5" id="KW-0687">Ribonucleoprotein</keyword>
<dbReference type="InterPro" id="IPR018305">
    <property type="entry name" value="Ribosomal_m50"/>
</dbReference>
<keyword evidence="8" id="KW-1185">Reference proteome</keyword>
<evidence type="ECO:0000256" key="2">
    <source>
        <dbReference type="ARBA" id="ARBA00008860"/>
    </source>
</evidence>
<dbReference type="GeneID" id="112392617"/>
<dbReference type="STRING" id="1706337.A0A341AJV1"/>
<dbReference type="FunCoup" id="A0A341AJV1">
    <property type="interactions" value="669"/>
</dbReference>
<dbReference type="PANTHER" id="PTHR31542">
    <property type="entry name" value="39A RIBOSOMAL PROTEIN L50, MITOCHONDRIAL"/>
    <property type="match status" value="1"/>
</dbReference>
<evidence type="ECO:0000256" key="4">
    <source>
        <dbReference type="ARBA" id="ARBA00023128"/>
    </source>
</evidence>
<comment type="similarity">
    <text evidence="2">Belongs to the mitochondrion-specific ribosomal protein mL50 family.</text>
</comment>
<organism evidence="8 9">
    <name type="scientific">Neophocaena asiaeorientalis asiaeorientalis</name>
    <name type="common">Yangtze finless porpoise</name>
    <name type="synonym">Neophocaena phocaenoides subsp. asiaeorientalis</name>
    <dbReference type="NCBI Taxonomy" id="1706337"/>
    <lineage>
        <taxon>Eukaryota</taxon>
        <taxon>Metazoa</taxon>
        <taxon>Chordata</taxon>
        <taxon>Craniata</taxon>
        <taxon>Vertebrata</taxon>
        <taxon>Euteleostomi</taxon>
        <taxon>Mammalia</taxon>
        <taxon>Eutheria</taxon>
        <taxon>Laurasiatheria</taxon>
        <taxon>Artiodactyla</taxon>
        <taxon>Whippomorpha</taxon>
        <taxon>Cetacea</taxon>
        <taxon>Odontoceti</taxon>
        <taxon>Phocoenidae</taxon>
        <taxon>Neophocaena</taxon>
    </lineage>
</organism>
<dbReference type="Pfam" id="PF10501">
    <property type="entry name" value="Ribosomal_L50"/>
    <property type="match status" value="1"/>
</dbReference>
<evidence type="ECO:0000256" key="3">
    <source>
        <dbReference type="ARBA" id="ARBA00022980"/>
    </source>
</evidence>